<organism evidence="1">
    <name type="scientific">Aegilops tauschii</name>
    <name type="common">Tausch's goatgrass</name>
    <name type="synonym">Aegilops squarrosa</name>
    <dbReference type="NCBI Taxonomy" id="37682"/>
    <lineage>
        <taxon>Eukaryota</taxon>
        <taxon>Viridiplantae</taxon>
        <taxon>Streptophyta</taxon>
        <taxon>Embryophyta</taxon>
        <taxon>Tracheophyta</taxon>
        <taxon>Spermatophyta</taxon>
        <taxon>Magnoliopsida</taxon>
        <taxon>Liliopsida</taxon>
        <taxon>Poales</taxon>
        <taxon>Poaceae</taxon>
        <taxon>BOP clade</taxon>
        <taxon>Pooideae</taxon>
        <taxon>Triticodae</taxon>
        <taxon>Triticeae</taxon>
        <taxon>Triticinae</taxon>
        <taxon>Aegilops</taxon>
    </lineage>
</organism>
<reference evidence="1" key="1">
    <citation type="submission" date="2015-06" db="UniProtKB">
        <authorList>
            <consortium name="EnsemblPlants"/>
        </authorList>
    </citation>
    <scope>IDENTIFICATION</scope>
</reference>
<dbReference type="Gene3D" id="3.40.630.10">
    <property type="entry name" value="Zn peptidases"/>
    <property type="match status" value="1"/>
</dbReference>
<dbReference type="PANTHER" id="PTHR10404">
    <property type="entry name" value="N-ACETYLATED-ALPHA-LINKED ACIDIC DIPEPTIDASE"/>
    <property type="match status" value="1"/>
</dbReference>
<sequence length="225" mass="26181">MDVFLFCLELLRRWCLRAHDSHMWCTEKIGATDPNSGTSAMIKVQDPDNSSQTVYDSWVKSNASPNIQRLGNGGSDYAAFVQHVGIPSTNLIFGEGPGYPVYHSLYDDFVWMEKFADPRFCWHVAAASRCSINDNSVALLVLLSLSCLACYNATASFLYKRGNLELTEVQLLRWTRFIYFMNIVLRFQKMEKNEVQLKRAEWFNVYKKLRYFQNENKKFNKKFNF</sequence>
<name>M8CVB5_AEGTA</name>
<dbReference type="AlphaFoldDB" id="M8CVB5"/>
<proteinExistence type="predicted"/>
<dbReference type="EnsemblPlants" id="EMT31597">
    <property type="protein sequence ID" value="EMT31597"/>
    <property type="gene ID" value="F775_06180"/>
</dbReference>
<accession>M8CVB5</accession>
<dbReference type="ExpressionAtlas" id="M8CVB5">
    <property type="expression patterns" value="baseline"/>
</dbReference>
<dbReference type="InterPro" id="IPR039373">
    <property type="entry name" value="Peptidase_M28B"/>
</dbReference>
<protein>
    <recommendedName>
        <fullName evidence="2">Peptidase M28 domain-containing protein</fullName>
    </recommendedName>
</protein>
<evidence type="ECO:0008006" key="2">
    <source>
        <dbReference type="Google" id="ProtNLM"/>
    </source>
</evidence>
<evidence type="ECO:0000313" key="1">
    <source>
        <dbReference type="EnsemblPlants" id="EMT31597"/>
    </source>
</evidence>
<dbReference type="SUPFAM" id="SSF53187">
    <property type="entry name" value="Zn-dependent exopeptidases"/>
    <property type="match status" value="1"/>
</dbReference>
<dbReference type="PANTHER" id="PTHR10404:SF45">
    <property type="entry name" value="OS01G0740500 PROTEIN"/>
    <property type="match status" value="1"/>
</dbReference>
<dbReference type="GO" id="GO:0004180">
    <property type="term" value="F:carboxypeptidase activity"/>
    <property type="evidence" value="ECO:0007669"/>
    <property type="project" value="TreeGrafter"/>
</dbReference>